<protein>
    <submittedName>
        <fullName evidence="1">Uncharacterized protein</fullName>
    </submittedName>
</protein>
<organism evidence="1">
    <name type="scientific">Timema monikensis</name>
    <dbReference type="NCBI Taxonomy" id="170555"/>
    <lineage>
        <taxon>Eukaryota</taxon>
        <taxon>Metazoa</taxon>
        <taxon>Ecdysozoa</taxon>
        <taxon>Arthropoda</taxon>
        <taxon>Hexapoda</taxon>
        <taxon>Insecta</taxon>
        <taxon>Pterygota</taxon>
        <taxon>Neoptera</taxon>
        <taxon>Polyneoptera</taxon>
        <taxon>Phasmatodea</taxon>
        <taxon>Timematodea</taxon>
        <taxon>Timematoidea</taxon>
        <taxon>Timematidae</taxon>
        <taxon>Timema</taxon>
    </lineage>
</organism>
<sequence length="82" mass="9355">MVDPLKVFWVLTNSTYLDRQMHGGTFLLYIPARGYLKSCIDVTSRRRWRRVGGSSWVTCSKTGELSFRLCPTNLVAAVRSDL</sequence>
<proteinExistence type="predicted"/>
<reference evidence="1" key="1">
    <citation type="submission" date="2020-11" db="EMBL/GenBank/DDBJ databases">
        <authorList>
            <person name="Tran Van P."/>
        </authorList>
    </citation>
    <scope>NUCLEOTIDE SEQUENCE</scope>
</reference>
<dbReference type="EMBL" id="OB793023">
    <property type="protein sequence ID" value="CAD7425763.1"/>
    <property type="molecule type" value="Genomic_DNA"/>
</dbReference>
<dbReference type="AlphaFoldDB" id="A0A7R9HKL8"/>
<name>A0A7R9HKL8_9NEOP</name>
<gene>
    <name evidence="1" type="ORF">TMSB3V08_LOCUS2667</name>
</gene>
<evidence type="ECO:0000313" key="1">
    <source>
        <dbReference type="EMBL" id="CAD7425763.1"/>
    </source>
</evidence>
<accession>A0A7R9HKL8</accession>